<protein>
    <submittedName>
        <fullName evidence="4">RNA-directed DNA polymerase from mobile element jockey</fullName>
    </submittedName>
</protein>
<keyword evidence="4" id="KW-0808">Transferase</keyword>
<dbReference type="GO" id="GO:0003964">
    <property type="term" value="F:RNA-directed DNA polymerase activity"/>
    <property type="evidence" value="ECO:0007669"/>
    <property type="project" value="UniProtKB-KW"/>
</dbReference>
<keyword evidence="4" id="KW-0548">Nucleotidyltransferase</keyword>
<evidence type="ECO:0000256" key="1">
    <source>
        <dbReference type="PROSITE-ProRule" id="PRU00042"/>
    </source>
</evidence>
<dbReference type="PROSITE" id="PS50157">
    <property type="entry name" value="ZINC_FINGER_C2H2_2"/>
    <property type="match status" value="1"/>
</dbReference>
<proteinExistence type="predicted"/>
<keyword evidence="4" id="KW-0695">RNA-directed DNA polymerase</keyword>
<comment type="caution">
    <text evidence="4">The sequence shown here is derived from an EMBL/GenBank/DDBJ whole genome shotgun (WGS) entry which is preliminary data.</text>
</comment>
<dbReference type="InterPro" id="IPR005135">
    <property type="entry name" value="Endo/exonuclease/phosphatase"/>
</dbReference>
<dbReference type="SUPFAM" id="SSF56672">
    <property type="entry name" value="DNA/RNA polymerases"/>
    <property type="match status" value="2"/>
</dbReference>
<dbReference type="Pfam" id="PF00078">
    <property type="entry name" value="RVT_1"/>
    <property type="match status" value="1"/>
</dbReference>
<dbReference type="InterPro" id="IPR043502">
    <property type="entry name" value="DNA/RNA_pol_sf"/>
</dbReference>
<keyword evidence="1" id="KW-0862">Zinc</keyword>
<dbReference type="Pfam" id="PF03372">
    <property type="entry name" value="Exo_endo_phos"/>
    <property type="match status" value="1"/>
</dbReference>
<dbReference type="SUPFAM" id="SSF56219">
    <property type="entry name" value="DNase I-like"/>
    <property type="match status" value="1"/>
</dbReference>
<gene>
    <name evidence="4" type="primary">pol</name>
    <name evidence="4" type="ORF">AWC38_SpisGene1597</name>
</gene>
<dbReference type="OrthoDB" id="5981921at2759"/>
<dbReference type="EMBL" id="LSMT01000011">
    <property type="protein sequence ID" value="PFX33542.1"/>
    <property type="molecule type" value="Genomic_DNA"/>
</dbReference>
<keyword evidence="5" id="KW-1185">Reference proteome</keyword>
<accession>A0A2B4SY96</accession>
<dbReference type="Gene3D" id="3.60.10.10">
    <property type="entry name" value="Endonuclease/exonuclease/phosphatase"/>
    <property type="match status" value="1"/>
</dbReference>
<dbReference type="PANTHER" id="PTHR47027">
    <property type="entry name" value="REVERSE TRANSCRIPTASE DOMAIN-CONTAINING PROTEIN"/>
    <property type="match status" value="1"/>
</dbReference>
<evidence type="ECO:0000259" key="2">
    <source>
        <dbReference type="PROSITE" id="PS50157"/>
    </source>
</evidence>
<dbReference type="PROSITE" id="PS50878">
    <property type="entry name" value="RT_POL"/>
    <property type="match status" value="1"/>
</dbReference>
<dbReference type="GO" id="GO:0008270">
    <property type="term" value="F:zinc ion binding"/>
    <property type="evidence" value="ECO:0007669"/>
    <property type="project" value="UniProtKB-KW"/>
</dbReference>
<keyword evidence="1" id="KW-0479">Metal-binding</keyword>
<dbReference type="PROSITE" id="PS00028">
    <property type="entry name" value="ZINC_FINGER_C2H2_1"/>
    <property type="match status" value="1"/>
</dbReference>
<evidence type="ECO:0000313" key="5">
    <source>
        <dbReference type="Proteomes" id="UP000225706"/>
    </source>
</evidence>
<dbReference type="InterPro" id="IPR000477">
    <property type="entry name" value="RT_dom"/>
</dbReference>
<organism evidence="4 5">
    <name type="scientific">Stylophora pistillata</name>
    <name type="common">Smooth cauliflower coral</name>
    <dbReference type="NCBI Taxonomy" id="50429"/>
    <lineage>
        <taxon>Eukaryota</taxon>
        <taxon>Metazoa</taxon>
        <taxon>Cnidaria</taxon>
        <taxon>Anthozoa</taxon>
        <taxon>Hexacorallia</taxon>
        <taxon>Scleractinia</taxon>
        <taxon>Astrocoeniina</taxon>
        <taxon>Pocilloporidae</taxon>
        <taxon>Stylophora</taxon>
    </lineage>
</organism>
<feature type="domain" description="C2H2-type" evidence="2">
    <location>
        <begin position="906"/>
        <end position="930"/>
    </location>
</feature>
<feature type="domain" description="Reverse transcriptase" evidence="3">
    <location>
        <begin position="401"/>
        <end position="691"/>
    </location>
</feature>
<dbReference type="PANTHER" id="PTHR47027:SF20">
    <property type="entry name" value="REVERSE TRANSCRIPTASE-LIKE PROTEIN WITH RNA-DIRECTED DNA POLYMERASE DOMAIN"/>
    <property type="match status" value="1"/>
</dbReference>
<sequence>MCPGLSADLKQIDDSRKTAIINKELTRLNIDVACLQETRLADSGSLRESDYTFFWQGLSQDERRQHGVGFAVRNSPLATTEKLTGGLERILVLRMKTSTGFVNFLSVYAPTLTSSTEAKDQFYEALEETVSQIPRSKSVYLLGDFNARVGSDWQAWPACLGHFGVGKLNENWAETVGTLLPPWPLHHQQLLQVPGAAQSVLETSPKSTQECLLFEAHWKEIQPVTEAKRIALLAYKQNPCHSTRDALRAANSKAQQTARRCANKYWQNLCAKIQTAADCGHTRGMYEGIKTATGPTSIKTAPLKVKSGEVITDQNKQLQRWVVHYLELYSTQNIVTDAALDALPRLSVVEELDEVPTLEELNKAIDNLACGKAPGKDSIPSEVLKHGKPSILQPLHELLRQCWVKGHIPQDMRDASIVTLYKNKGDRSDCNNYRGISLLSIVGKVFALVTLSRLQSLASRVYQESQCGFRAARSTVDMIFSLRQLQEKCREQQQPLFLAFVDLTKAFDLVSRSGLFQILQKIGCPPKLLAIIAAFHEDMQSTVCFDGATSDAFPVRSGVKQGCVLAPTLFGIFFSMLLQYAFADSSDGVYIRTRADGKLFNIARLRAKTKTFEVLIRELLFADDAALASHSEAGLQRLVDKLSHACKEFGLTISLKKTNILAQDALTPPVITIDNTELEVVDSFTYLGSTVSNKASLDVEISSRIAKAAGVMAKLNKRVWSNDLLSARTKLQVYQSCVLSTLLYGSESWPTYARQEKRLNGFHLRCLRRLLLIKWQDRVPNTEVLGRADMPSISTLLIQRRLRWLGHVHRMDPGRLPRQILYGVLREGVRRTGRPLLRFKDVCKRDLQLTEIIPNTWEILASDRNAWRRGVKDGAHRAEMKARAEATIKRGTRKKRQRSDQEATNYICSSCNKDCHSRIGLLSHSRARQH</sequence>
<keyword evidence="1" id="KW-0863">Zinc-finger</keyword>
<dbReference type="CDD" id="cd01650">
    <property type="entry name" value="RT_nLTR_like"/>
    <property type="match status" value="1"/>
</dbReference>
<dbReference type="InterPro" id="IPR013087">
    <property type="entry name" value="Znf_C2H2_type"/>
</dbReference>
<name>A0A2B4SY96_STYPI</name>
<reference evidence="5" key="1">
    <citation type="journal article" date="2017" name="bioRxiv">
        <title>Comparative analysis of the genomes of Stylophora pistillata and Acropora digitifera provides evidence for extensive differences between species of corals.</title>
        <authorList>
            <person name="Voolstra C.R."/>
            <person name="Li Y."/>
            <person name="Liew Y.J."/>
            <person name="Baumgarten S."/>
            <person name="Zoccola D."/>
            <person name="Flot J.-F."/>
            <person name="Tambutte S."/>
            <person name="Allemand D."/>
            <person name="Aranda M."/>
        </authorList>
    </citation>
    <scope>NUCLEOTIDE SEQUENCE [LARGE SCALE GENOMIC DNA]</scope>
</reference>
<dbReference type="AlphaFoldDB" id="A0A2B4SY96"/>
<dbReference type="Proteomes" id="UP000225706">
    <property type="component" value="Unassembled WGS sequence"/>
</dbReference>
<evidence type="ECO:0000313" key="4">
    <source>
        <dbReference type="EMBL" id="PFX33542.1"/>
    </source>
</evidence>
<dbReference type="InterPro" id="IPR036691">
    <property type="entry name" value="Endo/exonu/phosph_ase_sf"/>
</dbReference>
<evidence type="ECO:0000259" key="3">
    <source>
        <dbReference type="PROSITE" id="PS50878"/>
    </source>
</evidence>